<evidence type="ECO:0000313" key="2">
    <source>
        <dbReference type="Proteomes" id="UP000696413"/>
    </source>
</evidence>
<reference evidence="1 2" key="1">
    <citation type="submission" date="2021-05" db="EMBL/GenBank/DDBJ databases">
        <title>Draft Genome Sequences of Clinical Respiratory Isolates of Mycobacterium goodii Recovered in Ireland.</title>
        <authorList>
            <person name="Flanagan P.R."/>
            <person name="Mok S."/>
            <person name="Roycroft E."/>
            <person name="Rogers T.R."/>
            <person name="Fitzgibbon M."/>
        </authorList>
    </citation>
    <scope>NUCLEOTIDE SEQUENCE [LARGE SCALE GENOMIC DNA]</scope>
    <source>
        <strain evidence="1 2">14IE55</strain>
    </source>
</reference>
<name>A0ABS6HN53_MYCGD</name>
<accession>A0ABS6HN53</accession>
<keyword evidence="2" id="KW-1185">Reference proteome</keyword>
<protein>
    <submittedName>
        <fullName evidence="1">Uncharacterized protein</fullName>
    </submittedName>
</protein>
<dbReference type="Proteomes" id="UP000696413">
    <property type="component" value="Unassembled WGS sequence"/>
</dbReference>
<dbReference type="EMBL" id="JAHBOM010000010">
    <property type="protein sequence ID" value="MBU8824119.1"/>
    <property type="molecule type" value="Genomic_DNA"/>
</dbReference>
<evidence type="ECO:0000313" key="1">
    <source>
        <dbReference type="EMBL" id="MBU8824119.1"/>
    </source>
</evidence>
<comment type="caution">
    <text evidence="1">The sequence shown here is derived from an EMBL/GenBank/DDBJ whole genome shotgun (WGS) entry which is preliminary data.</text>
</comment>
<dbReference type="RefSeq" id="WP_214394970.1">
    <property type="nucleotide sequence ID" value="NZ_JAHBOL010000014.1"/>
</dbReference>
<organism evidence="1 2">
    <name type="scientific">Mycolicibacterium goodii</name>
    <name type="common">Mycobacterium goodii</name>
    <dbReference type="NCBI Taxonomy" id="134601"/>
    <lineage>
        <taxon>Bacteria</taxon>
        <taxon>Bacillati</taxon>
        <taxon>Actinomycetota</taxon>
        <taxon>Actinomycetes</taxon>
        <taxon>Mycobacteriales</taxon>
        <taxon>Mycobacteriaceae</taxon>
        <taxon>Mycolicibacterium</taxon>
    </lineage>
</organism>
<proteinExistence type="predicted"/>
<sequence length="131" mass="12729">MPYTKQTWADGQAGNTPITAARLNHIEDGVAAATTAAEAADTVTAANITDSTAVGRNVLTATDQAAARTAIGAGTSSLAIGTTASTAAAGNHSHTATQVTATPVGGGSATTVQGILAELAARITALEAETP</sequence>
<gene>
    <name evidence="1" type="ORF">KL859_14735</name>
</gene>